<keyword evidence="2" id="KW-0808">Transferase</keyword>
<feature type="domain" description="Methyltransferase" evidence="3">
    <location>
        <begin position="51"/>
        <end position="140"/>
    </location>
</feature>
<dbReference type="Pfam" id="PF13649">
    <property type="entry name" value="Methyltransf_25"/>
    <property type="match status" value="1"/>
</dbReference>
<dbReference type="InterPro" id="IPR029063">
    <property type="entry name" value="SAM-dependent_MTases_sf"/>
</dbReference>
<sequence length="282" mass="30029">MGTAREQEQVTQWNGAKGSAWVDLAAAIDTMFEPLAELLLDVARDRPADAVLDVGCGTGGTTVALARQVGTARTVGIDIAEPMIAAARARAAAASSQAEFLRADAQDHPLPPATFGTIVSRFGVMFFADPVQAFANLRRAATDDAALRLIVWRTAEENPFMTTAERAAAPLLPNLPPRRTDGPGQFGFADAGTVRRILADSGWDDVALRPIDVPCTFPESALVPYFTRMGHLGQALPEVDDTTRAEVVRTVRAAFEPYVDGAEVRLTAACWVVDARAGQPAT</sequence>
<dbReference type="CDD" id="cd02440">
    <property type="entry name" value="AdoMet_MTases"/>
    <property type="match status" value="1"/>
</dbReference>
<dbReference type="GO" id="GO:0008168">
    <property type="term" value="F:methyltransferase activity"/>
    <property type="evidence" value="ECO:0007669"/>
    <property type="project" value="UniProtKB-KW"/>
</dbReference>
<dbReference type="Proteomes" id="UP001501676">
    <property type="component" value="Unassembled WGS sequence"/>
</dbReference>
<keyword evidence="1 4" id="KW-0489">Methyltransferase</keyword>
<keyword evidence="5" id="KW-1185">Reference proteome</keyword>
<comment type="caution">
    <text evidence="4">The sequence shown here is derived from an EMBL/GenBank/DDBJ whole genome shotgun (WGS) entry which is preliminary data.</text>
</comment>
<proteinExistence type="predicted"/>
<organism evidence="4 5">
    <name type="scientific">Cryptosporangium minutisporangium</name>
    <dbReference type="NCBI Taxonomy" id="113569"/>
    <lineage>
        <taxon>Bacteria</taxon>
        <taxon>Bacillati</taxon>
        <taxon>Actinomycetota</taxon>
        <taxon>Actinomycetes</taxon>
        <taxon>Cryptosporangiales</taxon>
        <taxon>Cryptosporangiaceae</taxon>
        <taxon>Cryptosporangium</taxon>
    </lineage>
</organism>
<dbReference type="InterPro" id="IPR041698">
    <property type="entry name" value="Methyltransf_25"/>
</dbReference>
<evidence type="ECO:0000313" key="5">
    <source>
        <dbReference type="Proteomes" id="UP001501676"/>
    </source>
</evidence>
<evidence type="ECO:0000256" key="1">
    <source>
        <dbReference type="ARBA" id="ARBA00022603"/>
    </source>
</evidence>
<reference evidence="5" key="1">
    <citation type="journal article" date="2019" name="Int. J. Syst. Evol. Microbiol.">
        <title>The Global Catalogue of Microorganisms (GCM) 10K type strain sequencing project: providing services to taxonomists for standard genome sequencing and annotation.</title>
        <authorList>
            <consortium name="The Broad Institute Genomics Platform"/>
            <consortium name="The Broad Institute Genome Sequencing Center for Infectious Disease"/>
            <person name="Wu L."/>
            <person name="Ma J."/>
        </authorList>
    </citation>
    <scope>NUCLEOTIDE SEQUENCE [LARGE SCALE GENOMIC DNA]</scope>
    <source>
        <strain evidence="5">JCM 9458</strain>
    </source>
</reference>
<dbReference type="Gene3D" id="3.40.50.150">
    <property type="entry name" value="Vaccinia Virus protein VP39"/>
    <property type="match status" value="1"/>
</dbReference>
<evidence type="ECO:0000256" key="2">
    <source>
        <dbReference type="ARBA" id="ARBA00022679"/>
    </source>
</evidence>
<accession>A0ABP6SZ49</accession>
<dbReference type="EMBL" id="BAAAYN010000024">
    <property type="protein sequence ID" value="GAA3389120.1"/>
    <property type="molecule type" value="Genomic_DNA"/>
</dbReference>
<protein>
    <submittedName>
        <fullName evidence="4">Class I SAM-dependent methyltransferase</fullName>
    </submittedName>
</protein>
<gene>
    <name evidence="4" type="ORF">GCM10020369_38000</name>
</gene>
<dbReference type="PANTHER" id="PTHR43861">
    <property type="entry name" value="TRANS-ACONITATE 2-METHYLTRANSFERASE-RELATED"/>
    <property type="match status" value="1"/>
</dbReference>
<dbReference type="PANTHER" id="PTHR43861:SF1">
    <property type="entry name" value="TRANS-ACONITATE 2-METHYLTRANSFERASE"/>
    <property type="match status" value="1"/>
</dbReference>
<name>A0ABP6SZ49_9ACTN</name>
<dbReference type="SUPFAM" id="SSF53335">
    <property type="entry name" value="S-adenosyl-L-methionine-dependent methyltransferases"/>
    <property type="match status" value="1"/>
</dbReference>
<dbReference type="GO" id="GO:0032259">
    <property type="term" value="P:methylation"/>
    <property type="evidence" value="ECO:0007669"/>
    <property type="project" value="UniProtKB-KW"/>
</dbReference>
<dbReference type="RefSeq" id="WP_345729482.1">
    <property type="nucleotide sequence ID" value="NZ_BAAAYN010000024.1"/>
</dbReference>
<evidence type="ECO:0000259" key="3">
    <source>
        <dbReference type="Pfam" id="PF13649"/>
    </source>
</evidence>
<evidence type="ECO:0000313" key="4">
    <source>
        <dbReference type="EMBL" id="GAA3389120.1"/>
    </source>
</evidence>